<dbReference type="CDD" id="cd19958">
    <property type="entry name" value="pyocin_knob"/>
    <property type="match status" value="2"/>
</dbReference>
<organism evidence="2 3">
    <name type="scientific">Acinetobacter bereziniae</name>
    <name type="common">Acinetobacter genomosp. 10</name>
    <dbReference type="NCBI Taxonomy" id="106648"/>
    <lineage>
        <taxon>Bacteria</taxon>
        <taxon>Pseudomonadati</taxon>
        <taxon>Pseudomonadota</taxon>
        <taxon>Gammaproteobacteria</taxon>
        <taxon>Moraxellales</taxon>
        <taxon>Moraxellaceae</taxon>
        <taxon>Acinetobacter</taxon>
    </lineage>
</organism>
<accession>A0A833TU61</accession>
<evidence type="ECO:0000256" key="1">
    <source>
        <dbReference type="SAM" id="MobiDB-lite"/>
    </source>
</evidence>
<sequence>MAVNKLPKFAKNGQKNTDGLNQEDGFPVNLKPARQWFNYLFNKITLTVNQIIDEDYIRHNEIVDNLTTDDSKKPLSAKQGKTLQDNKLNRAINIPVNADLNNYKTQGSFFVDLDVYAATIKNSPTWLSFTLQVDITAGVVQRLTTYNGGGTKQYIRSYYQEWSEWYEIYSKLNPQPTVDAIDHLNSNDAKRPLSANQGRLLNVDKFDKSGGILTGEININTGESSPIKTVINKSSAITTNSPTELASIIHALSFGWYQSEWQIGNVRSGSQETAGFGLTLGNSNLRFLVNANGTSNYGTFDSVGNITAPLVIGKLQGRIKTETSALSSDNAFLDKYTSGDSSSFFFDNGGGNKYFTQFSVGVSANLQDGGYFLIGASPLDNKIKAMSGVKDASGGYRLQKNLTLLDSESNNVVNGDFIWDNHKNGGWARGLVYKAKSDSTTYAGFGAYGNTDTLEKIYMSIGGDNLWSTGNGKGIWIDQYKAFTNCNWEFSGAVSGSFFGTFDGSIQAKDIRNVSPNQIQGGKMGYFFAEYTGIRYGTVSGGIYGDFIALNGYNDASGGKVNGLFFDKTNHQIYHFQNGFGTNNWGTPRQIAYTDNQTFTGSNKFTGEIQVDGPVYAQKFRGESDFWFTSKDETTAKRLLTGGLLASNNYSDASKIPELGIYSKGHIYTSSDVCSDTYRGYASIAKFTGNLDGKLLNPRMINGVAFDASYDINIPPLSFYIPAGANLNNYQSTGFFFQDADAAAQQIANVPVQNAFALRVERSAGCSQWFTPYNGGGLTYYRHFYNGFWSNWVILKPNNVTLSGAVSGSATFDNFGNISIPTTLNQGLGVGQTWVDMSSSRTRDTVYTNNTGKPIVVTIAIPTNSGYTANLYCDNQVVSEWMQQSNGNFSLPTIIPNGSNYKLTTSYGGVPFRWWRELR</sequence>
<dbReference type="Pfam" id="PF22337">
    <property type="entry name" value="Phage_fiber_rpt"/>
    <property type="match status" value="2"/>
</dbReference>
<reference evidence="3" key="1">
    <citation type="journal article" date="2020" name="MBio">
        <title>Horizontal gene transfer to a defensive symbiont with a reduced genome amongst a multipartite beetle microbiome.</title>
        <authorList>
            <person name="Waterworth S.C."/>
            <person name="Florez L.V."/>
            <person name="Rees E.R."/>
            <person name="Hertweck C."/>
            <person name="Kaltenpoth M."/>
            <person name="Kwan J.C."/>
        </authorList>
    </citation>
    <scope>NUCLEOTIDE SEQUENCE [LARGE SCALE GENOMIC DNA]</scope>
</reference>
<proteinExistence type="predicted"/>
<comment type="caution">
    <text evidence="2">The sequence shown here is derived from an EMBL/GenBank/DDBJ whole genome shotgun (WGS) entry which is preliminary data.</text>
</comment>
<dbReference type="EMBL" id="WNDP01000208">
    <property type="protein sequence ID" value="KAF1016561.1"/>
    <property type="molecule type" value="Genomic_DNA"/>
</dbReference>
<evidence type="ECO:0000313" key="3">
    <source>
        <dbReference type="Proteomes" id="UP000490535"/>
    </source>
</evidence>
<dbReference type="InterPro" id="IPR054500">
    <property type="entry name" value="Phage_fiber_rpt"/>
</dbReference>
<gene>
    <name evidence="2" type="ORF">GAK29_04508</name>
</gene>
<name>A0A833TU61_ACIBZ</name>
<evidence type="ECO:0008006" key="4">
    <source>
        <dbReference type="Google" id="ProtNLM"/>
    </source>
</evidence>
<protein>
    <recommendedName>
        <fullName evidence="4">Phage tail fiber protein</fullName>
    </recommendedName>
</protein>
<dbReference type="Proteomes" id="UP000490535">
    <property type="component" value="Unassembled WGS sequence"/>
</dbReference>
<dbReference type="AlphaFoldDB" id="A0A833TU61"/>
<evidence type="ECO:0000313" key="2">
    <source>
        <dbReference type="EMBL" id="KAF1016561.1"/>
    </source>
</evidence>
<feature type="region of interest" description="Disordered" evidence="1">
    <location>
        <begin position="1"/>
        <end position="25"/>
    </location>
</feature>